<name>A0A127PNQ5_9BURK</name>
<proteinExistence type="predicted"/>
<sequence>MTAARNHDKVISEQFGSTAAAYLTSTVHAQGADLQQLADYAARFPQGRALDVGCGGGHASFAIAPQVAQVVAYDLASEMLEVVRQAAVARGLENLSVKRGSADQLPFEDNSFDLVCTRYSAHHWKDLPHALSEMARVLKPGGKCVVIDTASPEDVLADTYLQSIELLRDTSHVRNRSLSAWVALLAQAGFKVTANNGWKLALQFDTWVARMRTPSERVVAIKSLWDAAPSEVSTYFGVQADYSFSIDSVLIECGK</sequence>
<dbReference type="Proteomes" id="UP000071778">
    <property type="component" value="Chromosome"/>
</dbReference>
<evidence type="ECO:0000313" key="2">
    <source>
        <dbReference type="EMBL" id="AMP09131.1"/>
    </source>
</evidence>
<protein>
    <submittedName>
        <fullName evidence="2">Methyltransferase domain protein</fullName>
    </submittedName>
</protein>
<dbReference type="GO" id="GO:0032259">
    <property type="term" value="P:methylation"/>
    <property type="evidence" value="ECO:0007669"/>
    <property type="project" value="UniProtKB-KW"/>
</dbReference>
<evidence type="ECO:0000313" key="3">
    <source>
        <dbReference type="Proteomes" id="UP000071778"/>
    </source>
</evidence>
<dbReference type="Gene3D" id="3.40.50.150">
    <property type="entry name" value="Vaccinia Virus protein VP39"/>
    <property type="match status" value="1"/>
</dbReference>
<dbReference type="PANTHER" id="PTHR43591:SF24">
    <property type="entry name" value="2-METHOXY-6-POLYPRENYL-1,4-BENZOQUINOL METHYLASE, MITOCHONDRIAL"/>
    <property type="match status" value="1"/>
</dbReference>
<keyword evidence="3" id="KW-1185">Reference proteome</keyword>
<reference evidence="2 3" key="1">
    <citation type="submission" date="2015-11" db="EMBL/GenBank/DDBJ databases">
        <title>Exploring the genomic traits of fungus-feeding bacterial genus Collimonas.</title>
        <authorList>
            <person name="Song C."/>
            <person name="Schmidt R."/>
            <person name="de Jager V."/>
            <person name="Krzyzanowska D."/>
            <person name="Jongedijk E."/>
            <person name="Cankar K."/>
            <person name="Beekwilder J."/>
            <person name="van Veen A."/>
            <person name="de Boer W."/>
            <person name="van Veen J.A."/>
            <person name="Garbeva P."/>
        </authorList>
    </citation>
    <scope>NUCLEOTIDE SEQUENCE [LARGE SCALE GENOMIC DNA]</scope>
    <source>
        <strain evidence="2 3">Ter282</strain>
    </source>
</reference>
<dbReference type="CDD" id="cd02440">
    <property type="entry name" value="AdoMet_MTases"/>
    <property type="match status" value="1"/>
</dbReference>
<dbReference type="InterPro" id="IPR013216">
    <property type="entry name" value="Methyltransf_11"/>
</dbReference>
<dbReference type="PANTHER" id="PTHR43591">
    <property type="entry name" value="METHYLTRANSFERASE"/>
    <property type="match status" value="1"/>
</dbReference>
<feature type="domain" description="Methyltransferase type 11" evidence="1">
    <location>
        <begin position="50"/>
        <end position="146"/>
    </location>
</feature>
<dbReference type="InterPro" id="IPR029063">
    <property type="entry name" value="SAM-dependent_MTases_sf"/>
</dbReference>
<keyword evidence="2" id="KW-0489">Methyltransferase</keyword>
<dbReference type="PATRIC" id="fig|279058.17.peg.1433"/>
<organism evidence="2 3">
    <name type="scientific">Collimonas arenae</name>
    <dbReference type="NCBI Taxonomy" id="279058"/>
    <lineage>
        <taxon>Bacteria</taxon>
        <taxon>Pseudomonadati</taxon>
        <taxon>Pseudomonadota</taxon>
        <taxon>Betaproteobacteria</taxon>
        <taxon>Burkholderiales</taxon>
        <taxon>Oxalobacteraceae</taxon>
        <taxon>Collimonas</taxon>
    </lineage>
</organism>
<evidence type="ECO:0000259" key="1">
    <source>
        <dbReference type="Pfam" id="PF08241"/>
    </source>
</evidence>
<dbReference type="RefSeq" id="WP_061535195.1">
    <property type="nucleotide sequence ID" value="NZ_CP013233.1"/>
</dbReference>
<dbReference type="SUPFAM" id="SSF53335">
    <property type="entry name" value="S-adenosyl-L-methionine-dependent methyltransferases"/>
    <property type="match status" value="1"/>
</dbReference>
<dbReference type="GO" id="GO:0008757">
    <property type="term" value="F:S-adenosylmethionine-dependent methyltransferase activity"/>
    <property type="evidence" value="ECO:0007669"/>
    <property type="project" value="InterPro"/>
</dbReference>
<dbReference type="OrthoDB" id="529208at2"/>
<gene>
    <name evidence="2" type="ORF">CAter282_1340</name>
</gene>
<dbReference type="AlphaFoldDB" id="A0A127PNQ5"/>
<accession>A0A127PNQ5</accession>
<keyword evidence="2" id="KW-0808">Transferase</keyword>
<dbReference type="Pfam" id="PF08241">
    <property type="entry name" value="Methyltransf_11"/>
    <property type="match status" value="1"/>
</dbReference>
<dbReference type="EMBL" id="CP013235">
    <property type="protein sequence ID" value="AMP09131.1"/>
    <property type="molecule type" value="Genomic_DNA"/>
</dbReference>